<dbReference type="PRINTS" id="PR00455">
    <property type="entry name" value="HTHTETR"/>
</dbReference>
<sequence>MVKAVKDEKETKRRLLESAKKEFLEKGYLQASLRSICKNAGVTTGALYFFFEGKEALFAELVEEPLQILKKIMLQHYEDEMQQITTAEQQKEDHMDDAEASRQIIHYLYRYYDAFQLLVNKSLGSRFEHTVDEFVEFTQKHYAHYTKLLQKHKSYEPVSEYLIHWIAHMQVDVFIHLLTHVSSEEEAQQYIRPIVTYLRGGWDALFTEH</sequence>
<evidence type="ECO:0000256" key="1">
    <source>
        <dbReference type="ARBA" id="ARBA00023125"/>
    </source>
</evidence>
<feature type="DNA-binding region" description="H-T-H motif" evidence="2">
    <location>
        <begin position="32"/>
        <end position="51"/>
    </location>
</feature>
<feature type="domain" description="HTH tetR-type" evidence="3">
    <location>
        <begin position="9"/>
        <end position="69"/>
    </location>
</feature>
<dbReference type="Gene3D" id="1.10.357.10">
    <property type="entry name" value="Tetracycline Repressor, domain 2"/>
    <property type="match status" value="1"/>
</dbReference>
<dbReference type="InterPro" id="IPR009057">
    <property type="entry name" value="Homeodomain-like_sf"/>
</dbReference>
<dbReference type="InterPro" id="IPR001647">
    <property type="entry name" value="HTH_TetR"/>
</dbReference>
<dbReference type="EMBL" id="JACRSW010000030">
    <property type="protein sequence ID" value="MBC8557605.1"/>
    <property type="molecule type" value="Genomic_DNA"/>
</dbReference>
<organism evidence="4 5">
    <name type="scientific">Jutongia hominis</name>
    <dbReference type="NCBI Taxonomy" id="2763664"/>
    <lineage>
        <taxon>Bacteria</taxon>
        <taxon>Bacillati</taxon>
        <taxon>Bacillota</taxon>
        <taxon>Clostridia</taxon>
        <taxon>Lachnospirales</taxon>
        <taxon>Lachnospiraceae</taxon>
        <taxon>Jutongia</taxon>
    </lineage>
</organism>
<dbReference type="PANTHER" id="PTHR43479:SF11">
    <property type="entry name" value="ACREF_ENVCD OPERON REPRESSOR-RELATED"/>
    <property type="match status" value="1"/>
</dbReference>
<dbReference type="Pfam" id="PF00440">
    <property type="entry name" value="TetR_N"/>
    <property type="match status" value="1"/>
</dbReference>
<gene>
    <name evidence="4" type="ORF">H8700_07770</name>
</gene>
<evidence type="ECO:0000256" key="2">
    <source>
        <dbReference type="PROSITE-ProRule" id="PRU00335"/>
    </source>
</evidence>
<protein>
    <submittedName>
        <fullName evidence="4">TetR/AcrR family transcriptional regulator</fullName>
    </submittedName>
</protein>
<keyword evidence="5" id="KW-1185">Reference proteome</keyword>
<dbReference type="PROSITE" id="PS50977">
    <property type="entry name" value="HTH_TETR_2"/>
    <property type="match status" value="1"/>
</dbReference>
<evidence type="ECO:0000259" key="3">
    <source>
        <dbReference type="PROSITE" id="PS50977"/>
    </source>
</evidence>
<accession>A0ABR7MUX8</accession>
<dbReference type="InterPro" id="IPR050624">
    <property type="entry name" value="HTH-type_Tx_Regulator"/>
</dbReference>
<dbReference type="RefSeq" id="WP_249304899.1">
    <property type="nucleotide sequence ID" value="NZ_JACRSW010000030.1"/>
</dbReference>
<evidence type="ECO:0000313" key="4">
    <source>
        <dbReference type="EMBL" id="MBC8557605.1"/>
    </source>
</evidence>
<keyword evidence="1 2" id="KW-0238">DNA-binding</keyword>
<dbReference type="PANTHER" id="PTHR43479">
    <property type="entry name" value="ACREF/ENVCD OPERON REPRESSOR-RELATED"/>
    <property type="match status" value="1"/>
</dbReference>
<dbReference type="PROSITE" id="PS01081">
    <property type="entry name" value="HTH_TETR_1"/>
    <property type="match status" value="1"/>
</dbReference>
<dbReference type="InterPro" id="IPR023772">
    <property type="entry name" value="DNA-bd_HTH_TetR-type_CS"/>
</dbReference>
<reference evidence="4 5" key="1">
    <citation type="submission" date="2020-08" db="EMBL/GenBank/DDBJ databases">
        <title>Genome public.</title>
        <authorList>
            <person name="Liu C."/>
            <person name="Sun Q."/>
        </authorList>
    </citation>
    <scope>NUCLEOTIDE SEQUENCE [LARGE SCALE GENOMIC DNA]</scope>
    <source>
        <strain evidence="4 5">BX3</strain>
    </source>
</reference>
<dbReference type="Proteomes" id="UP000637513">
    <property type="component" value="Unassembled WGS sequence"/>
</dbReference>
<name>A0ABR7MUX8_9FIRM</name>
<evidence type="ECO:0000313" key="5">
    <source>
        <dbReference type="Proteomes" id="UP000637513"/>
    </source>
</evidence>
<comment type="caution">
    <text evidence="4">The sequence shown here is derived from an EMBL/GenBank/DDBJ whole genome shotgun (WGS) entry which is preliminary data.</text>
</comment>
<proteinExistence type="predicted"/>
<dbReference type="SUPFAM" id="SSF46689">
    <property type="entry name" value="Homeodomain-like"/>
    <property type="match status" value="1"/>
</dbReference>